<protein>
    <submittedName>
        <fullName evidence="1">Uncharacterized protein</fullName>
    </submittedName>
</protein>
<dbReference type="EMBL" id="FNFB01000028">
    <property type="protein sequence ID" value="SDL76595.1"/>
    <property type="molecule type" value="Genomic_DNA"/>
</dbReference>
<evidence type="ECO:0000313" key="1">
    <source>
        <dbReference type="EMBL" id="SDL76595.1"/>
    </source>
</evidence>
<dbReference type="Proteomes" id="UP000198683">
    <property type="component" value="Unassembled WGS sequence"/>
</dbReference>
<accession>A0A1G9MSH1</accession>
<reference evidence="1 2" key="1">
    <citation type="submission" date="2016-10" db="EMBL/GenBank/DDBJ databases">
        <authorList>
            <person name="de Groot N.N."/>
        </authorList>
    </citation>
    <scope>NUCLEOTIDE SEQUENCE [LARGE SCALE GENOMIC DNA]</scope>
    <source>
        <strain evidence="1 2">CGMCC 4.5681</strain>
    </source>
</reference>
<evidence type="ECO:0000313" key="2">
    <source>
        <dbReference type="Proteomes" id="UP000198683"/>
    </source>
</evidence>
<keyword evidence="2" id="KW-1185">Reference proteome</keyword>
<gene>
    <name evidence="1" type="ORF">SAMN05421874_128144</name>
</gene>
<sequence>MKILVIVIVLLTATIAALITGILTRWNEASATTAIIAGGTAFAGTTYLGLEILSKLGILPS</sequence>
<organism evidence="1 2">
    <name type="scientific">Nonomuraea maritima</name>
    <dbReference type="NCBI Taxonomy" id="683260"/>
    <lineage>
        <taxon>Bacteria</taxon>
        <taxon>Bacillati</taxon>
        <taxon>Actinomycetota</taxon>
        <taxon>Actinomycetes</taxon>
        <taxon>Streptosporangiales</taxon>
        <taxon>Streptosporangiaceae</taxon>
        <taxon>Nonomuraea</taxon>
    </lineage>
</organism>
<dbReference type="AlphaFoldDB" id="A0A1G9MSH1"/>
<dbReference type="STRING" id="683260.SAMN05421874_128144"/>
<proteinExistence type="predicted"/>
<name>A0A1G9MSH1_9ACTN</name>